<dbReference type="PIRSF" id="PIRSF037420">
    <property type="entry name" value="PQQ_syn_pqqE"/>
    <property type="match status" value="1"/>
</dbReference>
<dbReference type="HOGENOM" id="CLU_009273_4_7_5"/>
<comment type="function">
    <text evidence="8">Catalyzes the cross-linking of a glutamate residue and a tyrosine residue in the PqqA protein as part of the biosynthesis of pyrroloquinoline quinone (PQQ).</text>
</comment>
<dbReference type="CDD" id="cd01335">
    <property type="entry name" value="Radical_SAM"/>
    <property type="match status" value="1"/>
</dbReference>
<accession>D8JXT7</accession>
<dbReference type="CDD" id="cd21119">
    <property type="entry name" value="SPASM_PqqE"/>
    <property type="match status" value="1"/>
</dbReference>
<feature type="binding site" evidence="8">
    <location>
        <position position="38"/>
    </location>
    <ligand>
        <name>[4Fe-4S] cluster</name>
        <dbReference type="ChEBI" id="CHEBI:49883"/>
        <note>4Fe-4S-S-AdoMet</note>
    </ligand>
</feature>
<dbReference type="InterPro" id="IPR011843">
    <property type="entry name" value="PQQ_synth_PqqE_bac"/>
</dbReference>
<keyword evidence="4 8" id="KW-0884">PQQ biosynthesis</keyword>
<dbReference type="InterPro" id="IPR000385">
    <property type="entry name" value="MoaA_NifB_PqqE_Fe-S-bd_CS"/>
</dbReference>
<evidence type="ECO:0000256" key="1">
    <source>
        <dbReference type="ARBA" id="ARBA00022485"/>
    </source>
</evidence>
<dbReference type="Proteomes" id="UP000002033">
    <property type="component" value="Chromosome"/>
</dbReference>
<dbReference type="GO" id="GO:1904047">
    <property type="term" value="F:S-adenosyl-L-methionine binding"/>
    <property type="evidence" value="ECO:0007669"/>
    <property type="project" value="UniProtKB-UniRule"/>
</dbReference>
<dbReference type="PROSITE" id="PS01305">
    <property type="entry name" value="MOAA_NIFB_PQQE"/>
    <property type="match status" value="1"/>
</dbReference>
<dbReference type="PROSITE" id="PS51918">
    <property type="entry name" value="RADICAL_SAM"/>
    <property type="match status" value="1"/>
</dbReference>
<dbReference type="NCBIfam" id="TIGR04085">
    <property type="entry name" value="rSAM_more_4Fe4S"/>
    <property type="match status" value="1"/>
</dbReference>
<evidence type="ECO:0000256" key="5">
    <source>
        <dbReference type="ARBA" id="ARBA00023002"/>
    </source>
</evidence>
<evidence type="ECO:0000256" key="6">
    <source>
        <dbReference type="ARBA" id="ARBA00023004"/>
    </source>
</evidence>
<dbReference type="PANTHER" id="PTHR11228">
    <property type="entry name" value="RADICAL SAM DOMAIN PROTEIN"/>
    <property type="match status" value="1"/>
</dbReference>
<dbReference type="SUPFAM" id="SSF102114">
    <property type="entry name" value="Radical SAM enzymes"/>
    <property type="match status" value="1"/>
</dbReference>
<dbReference type="NCBIfam" id="TIGR02109">
    <property type="entry name" value="PQQ_syn_pqqE"/>
    <property type="match status" value="1"/>
</dbReference>
<dbReference type="GO" id="GO:0016491">
    <property type="term" value="F:oxidoreductase activity"/>
    <property type="evidence" value="ECO:0007669"/>
    <property type="project" value="UniProtKB-KW"/>
</dbReference>
<dbReference type="GO" id="GO:0009975">
    <property type="term" value="F:cyclase activity"/>
    <property type="evidence" value="ECO:0007669"/>
    <property type="project" value="UniProtKB-UniRule"/>
</dbReference>
<dbReference type="GO" id="GO:0018189">
    <property type="term" value="P:pyrroloquinoline quinone biosynthetic process"/>
    <property type="evidence" value="ECO:0007669"/>
    <property type="project" value="UniProtKB-UniRule"/>
</dbReference>
<keyword evidence="11" id="KW-1185">Reference proteome</keyword>
<feature type="domain" description="Radical SAM core" evidence="9">
    <location>
        <begin position="20"/>
        <end position="240"/>
    </location>
</feature>
<dbReference type="STRING" id="582899.Hden_1484"/>
<evidence type="ECO:0000256" key="4">
    <source>
        <dbReference type="ARBA" id="ARBA00022905"/>
    </source>
</evidence>
<dbReference type="GO" id="GO:0005506">
    <property type="term" value="F:iron ion binding"/>
    <property type="evidence" value="ECO:0007669"/>
    <property type="project" value="UniProtKB-UniRule"/>
</dbReference>
<sequence>MNEIAPLEQFSPDPVAEVCARAPVGLLAELTHRCPLQCPYCSNPLELDRVNTELTTAEWQDVMRQAAELGILQIHLSGGEPTLRKDLEDIVDVAAKAGLYTNLITAGVTLTEDRLKKLQDLGLDHVQLSIQDVDDANAERMSAYKGGLAKKREVGKWVRKLGMPLTINAPIHRFNIENLPNIIDFAVEMGAGRIEVANIQYYAWALKNRASLMPTRAQVIKSAEIVEEAKERLKGILVFDFVVPDYYAKTPKPCMGGWGRGVMNVTPQGKVLPCHASETIPGLIFDNVKDRRLADIWLNGQAFQKYRGTSWMKEPCRSCPRAEIDFGGCRCQAMAFTGDADNTDPACKFSPYHAAFVSAAEQESAEAAPPPFVYRRMGPIKATSDN</sequence>
<dbReference type="RefSeq" id="WP_013215511.1">
    <property type="nucleotide sequence ID" value="NC_014313.1"/>
</dbReference>
<evidence type="ECO:0000313" key="10">
    <source>
        <dbReference type="EMBL" id="ADJ23296.1"/>
    </source>
</evidence>
<evidence type="ECO:0000256" key="8">
    <source>
        <dbReference type="HAMAP-Rule" id="MF_00660"/>
    </source>
</evidence>
<dbReference type="InterPro" id="IPR007197">
    <property type="entry name" value="rSAM"/>
</dbReference>
<keyword evidence="7 8" id="KW-0411">Iron-sulfur</keyword>
<keyword evidence="3 8" id="KW-0479">Metal-binding</keyword>
<dbReference type="UniPathway" id="UPA00539"/>
<comment type="cofactor">
    <cofactor evidence="8">
        <name>[4Fe-4S] cluster</name>
        <dbReference type="ChEBI" id="CHEBI:49883"/>
    </cofactor>
    <text evidence="8">Binds 1 [4Fe-4S] cluster. The cluster is coordinated with 3 cysteines and an exchangeable S-adenosyl-L-methionine.</text>
</comment>
<dbReference type="InterPro" id="IPR017200">
    <property type="entry name" value="PqqE-like"/>
</dbReference>
<dbReference type="GO" id="GO:0032324">
    <property type="term" value="P:molybdopterin cofactor biosynthetic process"/>
    <property type="evidence" value="ECO:0007669"/>
    <property type="project" value="UniProtKB-ARBA"/>
</dbReference>
<keyword evidence="5 8" id="KW-0560">Oxidoreductase</keyword>
<dbReference type="SMART" id="SM00729">
    <property type="entry name" value="Elp3"/>
    <property type="match status" value="1"/>
</dbReference>
<gene>
    <name evidence="8" type="primary">pqqE</name>
    <name evidence="10" type="ordered locus">Hden_1484</name>
</gene>
<reference evidence="11" key="1">
    <citation type="journal article" date="2011" name="J. Bacteriol.">
        <title>Genome sequences of eight morphologically diverse alphaproteobacteria.</title>
        <authorList>
            <consortium name="US DOE Joint Genome Institute"/>
            <person name="Brown P.J."/>
            <person name="Kysela D.T."/>
            <person name="Buechlein A."/>
            <person name="Hemmerich C."/>
            <person name="Brun Y.V."/>
        </authorList>
    </citation>
    <scope>NUCLEOTIDE SEQUENCE [LARGE SCALE GENOMIC DNA]</scope>
    <source>
        <strain evidence="11">ATCC 51888 / DSM 1869 / NCIB 11706 / TK 0415</strain>
    </source>
</reference>
<dbReference type="PANTHER" id="PTHR11228:SF7">
    <property type="entry name" value="PQQA PEPTIDE CYCLASE"/>
    <property type="match status" value="1"/>
</dbReference>
<dbReference type="InterPro" id="IPR013785">
    <property type="entry name" value="Aldolase_TIM"/>
</dbReference>
<dbReference type="eggNOG" id="COG0535">
    <property type="taxonomic scope" value="Bacteria"/>
</dbReference>
<dbReference type="EC" id="1.21.98.4" evidence="8"/>
<proteinExistence type="inferred from homology"/>
<dbReference type="GO" id="GO:0051539">
    <property type="term" value="F:4 iron, 4 sulfur cluster binding"/>
    <property type="evidence" value="ECO:0007669"/>
    <property type="project" value="UniProtKB-KW"/>
</dbReference>
<comment type="pathway">
    <text evidence="8">Cofactor biosynthesis; pyrroloquinoline quinone biosynthesis.</text>
</comment>
<dbReference type="SFLD" id="SFLDG01386">
    <property type="entry name" value="main_SPASM_domain-containing"/>
    <property type="match status" value="1"/>
</dbReference>
<evidence type="ECO:0000259" key="9">
    <source>
        <dbReference type="PROSITE" id="PS51918"/>
    </source>
</evidence>
<evidence type="ECO:0000313" key="11">
    <source>
        <dbReference type="Proteomes" id="UP000002033"/>
    </source>
</evidence>
<protein>
    <recommendedName>
        <fullName evidence="8">PqqA peptide cyclase</fullName>
        <ecNumber evidence="8">1.21.98.4</ecNumber>
    </recommendedName>
    <alternativeName>
        <fullName evidence="8">Coenzyme PQQ synthesis protein E</fullName>
    </alternativeName>
</protein>
<dbReference type="Pfam" id="PF13186">
    <property type="entry name" value="SPASM"/>
    <property type="match status" value="1"/>
</dbReference>
<evidence type="ECO:0000256" key="7">
    <source>
        <dbReference type="ARBA" id="ARBA00023014"/>
    </source>
</evidence>
<dbReference type="InterPro" id="IPR058240">
    <property type="entry name" value="rSAM_sf"/>
</dbReference>
<comment type="subunit">
    <text evidence="8">Interacts with PqqD. The interaction is necessary for activity of PqqE.</text>
</comment>
<keyword evidence="6 8" id="KW-0408">Iron</keyword>
<organism evidence="10 11">
    <name type="scientific">Hyphomicrobium denitrificans (strain ATCC 51888 / DSM 1869 / NCIMB 11706 / TK 0415)</name>
    <dbReference type="NCBI Taxonomy" id="582899"/>
    <lineage>
        <taxon>Bacteria</taxon>
        <taxon>Pseudomonadati</taxon>
        <taxon>Pseudomonadota</taxon>
        <taxon>Alphaproteobacteria</taxon>
        <taxon>Hyphomicrobiales</taxon>
        <taxon>Hyphomicrobiaceae</taxon>
        <taxon>Hyphomicrobium</taxon>
    </lineage>
</organism>
<comment type="catalytic activity">
    <reaction evidence="8">
        <text>[PQQ precursor protein] + S-adenosyl-L-methionine = E-Y cross-linked-[PQQ precursor protein] + 5'-deoxyadenosine + L-methionine + H(+)</text>
        <dbReference type="Rhea" id="RHEA:56836"/>
        <dbReference type="Rhea" id="RHEA-COMP:14800"/>
        <dbReference type="Rhea" id="RHEA-COMP:14801"/>
        <dbReference type="ChEBI" id="CHEBI:15378"/>
        <dbReference type="ChEBI" id="CHEBI:17319"/>
        <dbReference type="ChEBI" id="CHEBI:57844"/>
        <dbReference type="ChEBI" id="CHEBI:59789"/>
        <dbReference type="ChEBI" id="CHEBI:141026"/>
        <dbReference type="ChEBI" id="CHEBI:141027"/>
        <dbReference type="EC" id="1.21.98.4"/>
    </reaction>
</comment>
<comment type="similarity">
    <text evidence="8">Belongs to the radical SAM superfamily. PqqE family.</text>
</comment>
<dbReference type="Pfam" id="PF04055">
    <property type="entry name" value="Radical_SAM"/>
    <property type="match status" value="1"/>
</dbReference>
<feature type="binding site" evidence="8">
    <location>
        <position position="41"/>
    </location>
    <ligand>
        <name>[4Fe-4S] cluster</name>
        <dbReference type="ChEBI" id="CHEBI:49883"/>
        <note>4Fe-4S-S-AdoMet</note>
    </ligand>
</feature>
<dbReference type="KEGG" id="hdn:Hden_1484"/>
<dbReference type="AlphaFoldDB" id="D8JXT7"/>
<dbReference type="EMBL" id="CP002083">
    <property type="protein sequence ID" value="ADJ23296.1"/>
    <property type="molecule type" value="Genomic_DNA"/>
</dbReference>
<keyword evidence="1 8" id="KW-0004">4Fe-4S</keyword>
<dbReference type="HAMAP" id="MF_00660">
    <property type="entry name" value="PqqE"/>
    <property type="match status" value="1"/>
</dbReference>
<dbReference type="SFLD" id="SFLDG01067">
    <property type="entry name" value="SPASM/twitch_domain_containing"/>
    <property type="match status" value="1"/>
</dbReference>
<dbReference type="Gene3D" id="3.20.20.70">
    <property type="entry name" value="Aldolase class I"/>
    <property type="match status" value="1"/>
</dbReference>
<dbReference type="SFLD" id="SFLDS00029">
    <property type="entry name" value="Radical_SAM"/>
    <property type="match status" value="1"/>
</dbReference>
<dbReference type="InterPro" id="IPR023885">
    <property type="entry name" value="4Fe4S-binding_SPASM_dom"/>
</dbReference>
<dbReference type="OrthoDB" id="9792276at2"/>
<dbReference type="InterPro" id="IPR050377">
    <property type="entry name" value="Radical_SAM_PqqE_MftC-like"/>
</dbReference>
<name>D8JXT7_HYPDA</name>
<evidence type="ECO:0000256" key="2">
    <source>
        <dbReference type="ARBA" id="ARBA00022691"/>
    </source>
</evidence>
<keyword evidence="2 8" id="KW-0949">S-adenosyl-L-methionine</keyword>
<dbReference type="SFLD" id="SFLDF00280">
    <property type="entry name" value="coenzyme_PQQ_synthesis_protein"/>
    <property type="match status" value="1"/>
</dbReference>
<dbReference type="InterPro" id="IPR006638">
    <property type="entry name" value="Elp3/MiaA/NifB-like_rSAM"/>
</dbReference>
<feature type="binding site" evidence="8">
    <location>
        <position position="34"/>
    </location>
    <ligand>
        <name>[4Fe-4S] cluster</name>
        <dbReference type="ChEBI" id="CHEBI:49883"/>
        <note>4Fe-4S-S-AdoMet</note>
    </ligand>
</feature>
<evidence type="ECO:0000256" key="3">
    <source>
        <dbReference type="ARBA" id="ARBA00022723"/>
    </source>
</evidence>